<dbReference type="InterPro" id="IPR029321">
    <property type="entry name" value="INTS2"/>
</dbReference>
<dbReference type="EMBL" id="JAWDGP010001574">
    <property type="protein sequence ID" value="KAK3790130.1"/>
    <property type="molecule type" value="Genomic_DNA"/>
</dbReference>
<evidence type="ECO:0000256" key="2">
    <source>
        <dbReference type="ARBA" id="ARBA00006705"/>
    </source>
</evidence>
<dbReference type="InterPro" id="IPR026236">
    <property type="entry name" value="Int2_metazoa"/>
</dbReference>
<comment type="caution">
    <text evidence="4">The sequence shown here is derived from an EMBL/GenBank/DDBJ whole genome shotgun (WGS) entry which is preliminary data.</text>
</comment>
<proteinExistence type="inferred from homology"/>
<evidence type="ECO:0000256" key="3">
    <source>
        <dbReference type="ARBA" id="ARBA00023242"/>
    </source>
</evidence>
<organism evidence="4 5">
    <name type="scientific">Elysia crispata</name>
    <name type="common">lettuce slug</name>
    <dbReference type="NCBI Taxonomy" id="231223"/>
    <lineage>
        <taxon>Eukaryota</taxon>
        <taxon>Metazoa</taxon>
        <taxon>Spiralia</taxon>
        <taxon>Lophotrochozoa</taxon>
        <taxon>Mollusca</taxon>
        <taxon>Gastropoda</taxon>
        <taxon>Heterobranchia</taxon>
        <taxon>Euthyneura</taxon>
        <taxon>Panpulmonata</taxon>
        <taxon>Sacoglossa</taxon>
        <taxon>Placobranchoidea</taxon>
        <taxon>Plakobranchidae</taxon>
        <taxon>Elysia</taxon>
    </lineage>
</organism>
<dbReference type="PANTHER" id="PTHR28608:SF1">
    <property type="entry name" value="INTEGRATOR COMPLEX SUBUNIT 2"/>
    <property type="match status" value="1"/>
</dbReference>
<comment type="subcellular location">
    <subcellularLocation>
        <location evidence="1">Nucleus</location>
    </subcellularLocation>
</comment>
<dbReference type="GO" id="GO:0034472">
    <property type="term" value="P:snRNA 3'-end processing"/>
    <property type="evidence" value="ECO:0007669"/>
    <property type="project" value="TreeGrafter"/>
</dbReference>
<evidence type="ECO:0000313" key="5">
    <source>
        <dbReference type="Proteomes" id="UP001283361"/>
    </source>
</evidence>
<evidence type="ECO:0000313" key="4">
    <source>
        <dbReference type="EMBL" id="KAK3790130.1"/>
    </source>
</evidence>
<gene>
    <name evidence="4" type="ORF">RRG08_057096</name>
</gene>
<evidence type="ECO:0000256" key="1">
    <source>
        <dbReference type="ARBA" id="ARBA00004123"/>
    </source>
</evidence>
<comment type="similarity">
    <text evidence="2">Belongs to the Integrator subunit 2 family.</text>
</comment>
<protein>
    <recommendedName>
        <fullName evidence="6">Integrator complex subunit 2</fullName>
    </recommendedName>
</protein>
<dbReference type="AlphaFoldDB" id="A0AAE1ALK8"/>
<evidence type="ECO:0008006" key="6">
    <source>
        <dbReference type="Google" id="ProtNLM"/>
    </source>
</evidence>
<dbReference type="PANTHER" id="PTHR28608">
    <property type="entry name" value="INTEGRATOR COMPLEX SUBUNIT 2"/>
    <property type="match status" value="1"/>
</dbReference>
<keyword evidence="3" id="KW-0539">Nucleus</keyword>
<dbReference type="Pfam" id="PF14750">
    <property type="entry name" value="INTS2"/>
    <property type="match status" value="1"/>
</dbReference>
<keyword evidence="5" id="KW-1185">Reference proteome</keyword>
<dbReference type="GO" id="GO:0032039">
    <property type="term" value="C:integrator complex"/>
    <property type="evidence" value="ECO:0007669"/>
    <property type="project" value="InterPro"/>
</dbReference>
<reference evidence="4" key="1">
    <citation type="journal article" date="2023" name="G3 (Bethesda)">
        <title>A reference genome for the long-term kleptoplast-retaining sea slug Elysia crispata morphotype clarki.</title>
        <authorList>
            <person name="Eastman K.E."/>
            <person name="Pendleton A.L."/>
            <person name="Shaikh M.A."/>
            <person name="Suttiyut T."/>
            <person name="Ogas R."/>
            <person name="Tomko P."/>
            <person name="Gavelis G."/>
            <person name="Widhalm J.R."/>
            <person name="Wisecaver J.H."/>
        </authorList>
    </citation>
    <scope>NUCLEOTIDE SEQUENCE</scope>
    <source>
        <strain evidence="4">ECLA1</strain>
    </source>
</reference>
<dbReference type="Proteomes" id="UP001283361">
    <property type="component" value="Unassembled WGS sequence"/>
</dbReference>
<accession>A0AAE1ALK8</accession>
<name>A0AAE1ALK8_9GAST</name>
<dbReference type="PRINTS" id="PR02105">
    <property type="entry name" value="INTSUBUNIT2"/>
</dbReference>
<sequence length="1181" mass="131524">MGEPDIPVKPHVFCAMQIMDTDILSTCTETELRPVLPGLTRMALCASLDTSDHGKLLRKKILGILSKTEAVNSIVEVLSIDFHALEQDVKKEQQLRSKLGSSLSESVLVSQLQNGISLEFERSKNDPAHRIRLLLSELLFIASELKDQKAGNYVKQSDLFECQVYTEEILDVLCIAIAELPNLLNVLDIVEALMCVGNGNKLVCQLVANNPESFLEVCNSLVARGEKQEEESLGGRRRLSLLHMLCAMNPKGALTVRNFCVEHCNMPGLLVVLSTQLFDTSSQTAIAEPSSGDSAEIKATESSTFTAESAENDAIPFFTSLLLGSDVGVRTWISAFIKAGQKRKPEASPSMLFLLRKYLLEQLIALTPIRGQVMAESKVVLASSILRLYCALKGIATMKYSDEEIGCLLRLVITHPASTRAGAHFISLSICTLIASPGLLRSIDEEQQVVNWLRWLMTSETHFEKHLDKTNSPGEMLFLLALNFHNNQMQAITDLVCNTLGMKIAVKTSALVKIRQIFTMELFTEQVIAAHAVKIPVTPNLDANATGYLPVHSILQLLKSRAFSKHRVSIKKWVYKQICSSCFPLHPLLPQLIESYVNSVIPKTPRPEHTNERIQEDEALALFETTLASTSVPVTMGKRKNTGSRKGTKTVSKPKLQTCQDVQGKQLCPQLLMLYYLLLYEDLYKTHKKMIDVVQLPLYSERVMSQIPISFLVQEALKHSNNCQNLFPPMIRLLSLHFPHLCLVEDWLDAHVSFMSTSEIQIGKQVRPTVRVTPAMVKEAMGKCGSEPSATIKILEKLLSVTSTPTLRDCQDQLVAGLPLLLEEGTPRKLQDLAKKVWFKLHTYTPRRLRLLTVNALQPVNKLSTFSSSMKKATPLTRQQLTEQDLVVDPLVVLRCDERIFRCPPLLEIVLRVLSAYTQACRVYLNSHIQDAGSAEKEKDQHELKVALLAAQESAIVQILLEVCLPLDSEKKEPHSELSSLREVCCLVFSYIHQVFIADPHLAKLVHFQGYPSDLIPQVVAGVPSMHICLDFIPELLGQPQRKKQVFGIQLLAALCTHYHLPKSMNIAKLGIDVMFTLSSVLEKSNWVAFFQQTIPSLVPICEAFPPLCEDATALLSQIGRVCHAQMTVAGNASSSNFELNQISEAEKSTLPNSDHKILYSLVQATFTQICKHALVLSKLY</sequence>